<evidence type="ECO:0000313" key="2">
    <source>
        <dbReference type="Proteomes" id="UP001232245"/>
    </source>
</evidence>
<gene>
    <name evidence="1" type="ORF">J2S02_003279</name>
</gene>
<dbReference type="RefSeq" id="WP_095299107.1">
    <property type="nucleotide sequence ID" value="NZ_CADEPK010000198.1"/>
</dbReference>
<evidence type="ECO:0000313" key="1">
    <source>
        <dbReference type="EMBL" id="MDQ0226934.1"/>
    </source>
</evidence>
<dbReference type="Proteomes" id="UP001232245">
    <property type="component" value="Unassembled WGS sequence"/>
</dbReference>
<evidence type="ECO:0008006" key="3">
    <source>
        <dbReference type="Google" id="ProtNLM"/>
    </source>
</evidence>
<comment type="caution">
    <text evidence="1">The sequence shown here is derived from an EMBL/GenBank/DDBJ whole genome shotgun (WGS) entry which is preliminary data.</text>
</comment>
<accession>A0ABT9Z3V0</accession>
<dbReference type="Pfam" id="PF14156">
    <property type="entry name" value="AbbA_antirepres"/>
    <property type="match status" value="1"/>
</dbReference>
<protein>
    <recommendedName>
        <fullName evidence="3">Antirepressor AbbA</fullName>
    </recommendedName>
</protein>
<reference evidence="1 2" key="1">
    <citation type="submission" date="2023-07" db="EMBL/GenBank/DDBJ databases">
        <title>Genomic Encyclopedia of Type Strains, Phase IV (KMG-IV): sequencing the most valuable type-strain genomes for metagenomic binning, comparative biology and taxonomic classification.</title>
        <authorList>
            <person name="Goeker M."/>
        </authorList>
    </citation>
    <scope>NUCLEOTIDE SEQUENCE [LARGE SCALE GENOMIC DNA]</scope>
    <source>
        <strain evidence="1 2">DSM 17723</strain>
    </source>
</reference>
<dbReference type="InterPro" id="IPR025446">
    <property type="entry name" value="Antirep_AbbA"/>
</dbReference>
<dbReference type="Gene3D" id="1.10.287.3030">
    <property type="match status" value="1"/>
</dbReference>
<organism evidence="1 2">
    <name type="scientific">Metabacillus niabensis</name>
    <dbReference type="NCBI Taxonomy" id="324854"/>
    <lineage>
        <taxon>Bacteria</taxon>
        <taxon>Bacillati</taxon>
        <taxon>Bacillota</taxon>
        <taxon>Bacilli</taxon>
        <taxon>Bacillales</taxon>
        <taxon>Bacillaceae</taxon>
        <taxon>Metabacillus</taxon>
    </lineage>
</organism>
<name>A0ABT9Z3V0_9BACI</name>
<keyword evidence="2" id="KW-1185">Reference proteome</keyword>
<sequence>METKLKKLTLDDKQLLAEALISQQYALEIIISELNDIESGIKRMEQSKYLQLLTLYEKLRIR</sequence>
<dbReference type="EMBL" id="JAUSTZ010000007">
    <property type="protein sequence ID" value="MDQ0226934.1"/>
    <property type="molecule type" value="Genomic_DNA"/>
</dbReference>
<proteinExistence type="predicted"/>